<dbReference type="Proteomes" id="UP001523003">
    <property type="component" value="Unassembled WGS sequence"/>
</dbReference>
<evidence type="ECO:0000313" key="2">
    <source>
        <dbReference type="Proteomes" id="UP001523003"/>
    </source>
</evidence>
<comment type="caution">
    <text evidence="1">The sequence shown here is derived from an EMBL/GenBank/DDBJ whole genome shotgun (WGS) entry which is preliminary data.</text>
</comment>
<gene>
    <name evidence="1" type="ORF">M4Z11_02420</name>
</gene>
<dbReference type="RefSeq" id="WP_249675734.1">
    <property type="nucleotide sequence ID" value="NZ_JAMCOF010000003.1"/>
</dbReference>
<proteinExistence type="predicted"/>
<name>A0ABT0P7N2_9HYPH</name>
<reference evidence="1 2" key="1">
    <citation type="submission" date="2022-05" db="EMBL/GenBank/DDBJ databases">
        <title>Description of the Bartonella bilalgolemii sp. nov. Isolated from Apodemus uralensis (Pallas 1811).</title>
        <authorList>
            <person name="Zgheib R."/>
            <person name="Celebi B."/>
        </authorList>
    </citation>
    <scope>NUCLEOTIDE SEQUENCE [LARGE SCALE GENOMIC DNA]</scope>
    <source>
        <strain evidence="1 2">G70</strain>
    </source>
</reference>
<organism evidence="1 2">
    <name type="scientific">Bartonella bilalgolemii</name>
    <dbReference type="NCBI Taxonomy" id="2942911"/>
    <lineage>
        <taxon>Bacteria</taxon>
        <taxon>Pseudomonadati</taxon>
        <taxon>Pseudomonadota</taxon>
        <taxon>Alphaproteobacteria</taxon>
        <taxon>Hyphomicrobiales</taxon>
        <taxon>Bartonellaceae</taxon>
        <taxon>Bartonella</taxon>
    </lineage>
</organism>
<evidence type="ECO:0000313" key="1">
    <source>
        <dbReference type="EMBL" id="MCL6229471.1"/>
    </source>
</evidence>
<accession>A0ABT0P7N2</accession>
<dbReference type="EMBL" id="JAMCOF010000003">
    <property type="protein sequence ID" value="MCL6229471.1"/>
    <property type="molecule type" value="Genomic_DNA"/>
</dbReference>
<sequence>MKPEKITSTMRFATPMPPVTFSKNGVQSTQKFIKMAPVVEPMPHYPLSANISDMLTHINEIIRQKVMKPVTNYDDFFFLNAAEEYKKQPMQQREMVKKEELLTTQRTNGQLIALEKESPA</sequence>
<keyword evidence="2" id="KW-1185">Reference proteome</keyword>
<protein>
    <submittedName>
        <fullName evidence="1">Uncharacterized protein</fullName>
    </submittedName>
</protein>